<dbReference type="RefSeq" id="WP_283712371.1">
    <property type="nucleotide sequence ID" value="NZ_JASJEW010000001.1"/>
</dbReference>
<proteinExistence type="predicted"/>
<sequence length="620" mass="65204">MALTRRTFLGASALTAAALLTACSHEEAPAPPEDKGAPDDPDVDTSAYAALALDMDSWSYDEGHDVYYQLSVPYCLNPVAKAYQCLSIYVPGPYFNATEKGGLYSCRVNTTGTVGSYTALTAPVLFPINCPNYSAQQGQTTYSYEGLSPYLQAGCVYVYAGCRGRASGYDSNGSGYYAGGFPWMIADLKAAIRYVRYNASSLPIDEDQLVVLGLGAGGCLASVLGTSGDAPAFDDYLDSVGAARWNATGAAVSDAPSGVALWNPQAGLQTIDSSYEWMYGQYVSTDSRADGTWTQALSRDLAATWPGWLNSLALTDPEGARLDLAETSGAVCADGGFYTALVGQLEDAAKAFFERTTFPVTITTQNVAGGAFPGGDASAQAATVIEEQQGQGQTPASATSQSFSSAEEYVASLNGANPWLTYTASSSNVRVSNLAGYVQMCAAPTLPCTGFDSVACNTVQNQTFGVEDQTTLHFSRQIWDVLNANMFDYKGLAGWQSSYVGAWGVDLQVKNEMGETVESRALASDPFSYLEADSALAGTGTVAPHWRVNMGLSQSQAPLSNGYALACALRNNDAVADVLFTGVWGAGYDLSERSGEPETNLLSWVAGFAGRTDETGGPGA</sequence>
<dbReference type="NCBIfam" id="TIGR01409">
    <property type="entry name" value="TAT_signal_seq"/>
    <property type="match status" value="1"/>
</dbReference>
<name>A0ABT6ZI57_9ACTN</name>
<protein>
    <submittedName>
        <fullName evidence="3">Subtype A tannase</fullName>
    </submittedName>
</protein>
<dbReference type="InterPro" id="IPR006311">
    <property type="entry name" value="TAT_signal"/>
</dbReference>
<evidence type="ECO:0000256" key="1">
    <source>
        <dbReference type="SAM" id="SignalP"/>
    </source>
</evidence>
<evidence type="ECO:0000259" key="2">
    <source>
        <dbReference type="Pfam" id="PF20434"/>
    </source>
</evidence>
<organism evidence="3 4">
    <name type="scientific">Kribbibacterium absianum</name>
    <dbReference type="NCBI Taxonomy" id="3044210"/>
    <lineage>
        <taxon>Bacteria</taxon>
        <taxon>Bacillati</taxon>
        <taxon>Actinomycetota</taxon>
        <taxon>Coriobacteriia</taxon>
        <taxon>Coriobacteriales</taxon>
        <taxon>Kribbibacteriaceae</taxon>
        <taxon>Kribbibacterium</taxon>
    </lineage>
</organism>
<feature type="domain" description="BD-FAE-like" evidence="2">
    <location>
        <begin position="180"/>
        <end position="241"/>
    </location>
</feature>
<accession>A0ABT6ZI57</accession>
<dbReference type="SUPFAM" id="SSF53474">
    <property type="entry name" value="alpha/beta-Hydrolases"/>
    <property type="match status" value="1"/>
</dbReference>
<dbReference type="Gene3D" id="3.40.50.1820">
    <property type="entry name" value="alpha/beta hydrolase"/>
    <property type="match status" value="1"/>
</dbReference>
<keyword evidence="1" id="KW-0732">Signal</keyword>
<dbReference type="InterPro" id="IPR048121">
    <property type="entry name" value="Tannase_A"/>
</dbReference>
<gene>
    <name evidence="3" type="ORF">QJ043_01330</name>
</gene>
<feature type="chain" id="PRO_5046626944" evidence="1">
    <location>
        <begin position="23"/>
        <end position="620"/>
    </location>
</feature>
<dbReference type="InterPro" id="IPR049492">
    <property type="entry name" value="BD-FAE-like_dom"/>
</dbReference>
<feature type="signal peptide" evidence="1">
    <location>
        <begin position="1"/>
        <end position="22"/>
    </location>
</feature>
<dbReference type="Proteomes" id="UP001431693">
    <property type="component" value="Unassembled WGS sequence"/>
</dbReference>
<dbReference type="Pfam" id="PF20434">
    <property type="entry name" value="BD-FAE"/>
    <property type="match status" value="1"/>
</dbReference>
<evidence type="ECO:0000313" key="3">
    <source>
        <dbReference type="EMBL" id="MDJ1128730.1"/>
    </source>
</evidence>
<evidence type="ECO:0000313" key="4">
    <source>
        <dbReference type="Proteomes" id="UP001431693"/>
    </source>
</evidence>
<reference evidence="3" key="1">
    <citation type="submission" date="2023-05" db="EMBL/GenBank/DDBJ databases">
        <title>[olsenella] sp. nov., isolated from a pig farm feces dump.</title>
        <authorList>
            <person name="Chang Y.-H."/>
        </authorList>
    </citation>
    <scope>NUCLEOTIDE SEQUENCE</scope>
    <source>
        <strain evidence="3">YH-ols2217</strain>
    </source>
</reference>
<dbReference type="InterPro" id="IPR029058">
    <property type="entry name" value="AB_hydrolase_fold"/>
</dbReference>
<dbReference type="PROSITE" id="PS51257">
    <property type="entry name" value="PROKAR_LIPOPROTEIN"/>
    <property type="match status" value="1"/>
</dbReference>
<dbReference type="InterPro" id="IPR019546">
    <property type="entry name" value="TAT_signal_bac_arc"/>
</dbReference>
<dbReference type="PROSITE" id="PS51318">
    <property type="entry name" value="TAT"/>
    <property type="match status" value="1"/>
</dbReference>
<keyword evidence="4" id="KW-1185">Reference proteome</keyword>
<dbReference type="NCBIfam" id="NF041555">
    <property type="entry name" value="tannase_A"/>
    <property type="match status" value="1"/>
</dbReference>
<dbReference type="EMBL" id="JASJEX010000001">
    <property type="protein sequence ID" value="MDJ1128730.1"/>
    <property type="molecule type" value="Genomic_DNA"/>
</dbReference>
<comment type="caution">
    <text evidence="3">The sequence shown here is derived from an EMBL/GenBank/DDBJ whole genome shotgun (WGS) entry which is preliminary data.</text>
</comment>